<sequence length="823" mass="89951">MSTCVVTWRLPPPPCARRASLRAWQQATSSLSSRRGDASRARPTAFSTRLVAHASSVATAVVPDAVRSRWSVRAWRSGKRSDGGTHVMRSSAFASSDSGDAQRRRSLLELALEECDDEECTEDLAAAGRAGDEEEEEEEEDEIKDKRLQKDGVHTSIFNWLVHRMPGQAREKLPSIVADETDNQSCWALAFCGFLWTSSTCMVFSLLPVFLKTELGYSNTRIGAMEGSAVLMANLSRVISGVMSDVIKSRVKVIALGSAMTAAMKLLLASAISPEWVMSAKLLDRFGKGVRAAPTDALIADLSPRQKRSTTYGLHQSLTTLGGVFGSMCAVACMTLTHNNYRATFTLAAVPSVFAIFMLLYFVRKPNRLQTKHYGMPKFLARPVRPAPNKRRHGRGPLAMVYEPVRWRRAQCKDKGRDMAWHRGKRTWRRVNEWLSEHLEDMKRRAQRVKEKRPGEQLFPQLSRRDGEVEEELQTRQREWEAEYLSTEAEQKYRRLRGLRRRLGLVNFGPGSPTWDAGVQREVGDGGMGLAAGSTALDTKISKDVSRTSVADALATRAEGLTSSSTPNVTSGGIRILGTGAAVATAEVEATGHSHVPESTLSVPKVEKEVADSGSGVPKEEKKVAWGAWRWSLSEAVQLPWAFWRALLVFTVLKVARFSEAFVTLHASAVGLKAAHLPMLMVATNLMQSLLTYPLGVLADRADENGAYENGRKFILLGGFGMMIVADLVLVMAKSPWQVFLGYLAVGVHMSMTQANMKAVLSATLPPNVRGTGFAISALTQGVALGAGNYMAGRLCDMWGSAGAFWGGGAFATAALGLGWLLL</sequence>
<name>A0A7S0X3G3_9CHLO</name>
<feature type="transmembrane region" description="Helical" evidence="4">
    <location>
        <begin position="187"/>
        <end position="211"/>
    </location>
</feature>
<accession>A0A7S0X3G3</accession>
<protein>
    <recommendedName>
        <fullName evidence="5">Major facilitator superfamily (MFS) profile domain-containing protein</fullName>
    </recommendedName>
</protein>
<organism evidence="6">
    <name type="scientific">Mantoniella antarctica</name>
    <dbReference type="NCBI Taxonomy" id="81844"/>
    <lineage>
        <taxon>Eukaryota</taxon>
        <taxon>Viridiplantae</taxon>
        <taxon>Chlorophyta</taxon>
        <taxon>Mamiellophyceae</taxon>
        <taxon>Mamiellales</taxon>
        <taxon>Mamiellaceae</taxon>
        <taxon>Mantoniella</taxon>
    </lineage>
</organism>
<dbReference type="Pfam" id="PF07690">
    <property type="entry name" value="MFS_1"/>
    <property type="match status" value="2"/>
</dbReference>
<evidence type="ECO:0000256" key="3">
    <source>
        <dbReference type="SAM" id="MobiDB-lite"/>
    </source>
</evidence>
<dbReference type="GO" id="GO:0022857">
    <property type="term" value="F:transmembrane transporter activity"/>
    <property type="evidence" value="ECO:0007669"/>
    <property type="project" value="InterPro"/>
</dbReference>
<evidence type="ECO:0000313" key="6">
    <source>
        <dbReference type="EMBL" id="CAD8700573.1"/>
    </source>
</evidence>
<feature type="transmembrane region" description="Helical" evidence="4">
    <location>
        <begin position="714"/>
        <end position="733"/>
    </location>
</feature>
<comment type="subcellular location">
    <subcellularLocation>
        <location evidence="1">Membrane</location>
        <topology evidence="1">Multi-pass membrane protein</topology>
    </subcellularLocation>
</comment>
<dbReference type="CDD" id="cd17370">
    <property type="entry name" value="MFS_MJ1317_like"/>
    <property type="match status" value="1"/>
</dbReference>
<dbReference type="SUPFAM" id="SSF103473">
    <property type="entry name" value="MFS general substrate transporter"/>
    <property type="match status" value="1"/>
</dbReference>
<dbReference type="Gene3D" id="1.20.1250.20">
    <property type="entry name" value="MFS general substrate transporter like domains"/>
    <property type="match status" value="2"/>
</dbReference>
<dbReference type="PANTHER" id="PTHR23518:SF2">
    <property type="entry name" value="MAJOR FACILITATOR SUPERFAMILY TRANSPORTER"/>
    <property type="match status" value="1"/>
</dbReference>
<dbReference type="InterPro" id="IPR036259">
    <property type="entry name" value="MFS_trans_sf"/>
</dbReference>
<dbReference type="PROSITE" id="PS50850">
    <property type="entry name" value="MFS"/>
    <property type="match status" value="1"/>
</dbReference>
<feature type="transmembrane region" description="Helical" evidence="4">
    <location>
        <begin position="773"/>
        <end position="792"/>
    </location>
</feature>
<dbReference type="EMBL" id="HBFC01005809">
    <property type="protein sequence ID" value="CAD8700573.1"/>
    <property type="molecule type" value="Transcribed_RNA"/>
</dbReference>
<evidence type="ECO:0000256" key="2">
    <source>
        <dbReference type="SAM" id="Coils"/>
    </source>
</evidence>
<evidence type="ECO:0000256" key="4">
    <source>
        <dbReference type="SAM" id="Phobius"/>
    </source>
</evidence>
<feature type="compositionally biased region" description="Acidic residues" evidence="3">
    <location>
        <begin position="132"/>
        <end position="142"/>
    </location>
</feature>
<evidence type="ECO:0000256" key="1">
    <source>
        <dbReference type="ARBA" id="ARBA00004141"/>
    </source>
</evidence>
<keyword evidence="4" id="KW-1133">Transmembrane helix</keyword>
<reference evidence="6" key="1">
    <citation type="submission" date="2021-01" db="EMBL/GenBank/DDBJ databases">
        <authorList>
            <person name="Corre E."/>
            <person name="Pelletier E."/>
            <person name="Niang G."/>
            <person name="Scheremetjew M."/>
            <person name="Finn R."/>
            <person name="Kale V."/>
            <person name="Holt S."/>
            <person name="Cochrane G."/>
            <person name="Meng A."/>
            <person name="Brown T."/>
            <person name="Cohen L."/>
        </authorList>
    </citation>
    <scope>NUCLEOTIDE SEQUENCE</scope>
    <source>
        <strain evidence="6">SL-175</strain>
    </source>
</reference>
<dbReference type="InterPro" id="IPR020846">
    <property type="entry name" value="MFS_dom"/>
</dbReference>
<dbReference type="PANTHER" id="PTHR23518">
    <property type="entry name" value="C-METHYLTRANSFERASE"/>
    <property type="match status" value="1"/>
</dbReference>
<feature type="region of interest" description="Disordered" evidence="3">
    <location>
        <begin position="118"/>
        <end position="146"/>
    </location>
</feature>
<dbReference type="GO" id="GO:0016020">
    <property type="term" value="C:membrane"/>
    <property type="evidence" value="ECO:0007669"/>
    <property type="project" value="UniProtKB-SubCell"/>
</dbReference>
<keyword evidence="4" id="KW-0812">Transmembrane</keyword>
<keyword evidence="4" id="KW-0472">Membrane</keyword>
<evidence type="ECO:0000259" key="5">
    <source>
        <dbReference type="PROSITE" id="PS50850"/>
    </source>
</evidence>
<feature type="coiled-coil region" evidence="2">
    <location>
        <begin position="432"/>
        <end position="490"/>
    </location>
</feature>
<feature type="transmembrane region" description="Helical" evidence="4">
    <location>
        <begin position="343"/>
        <end position="363"/>
    </location>
</feature>
<dbReference type="AlphaFoldDB" id="A0A7S0X3G3"/>
<gene>
    <name evidence="6" type="ORF">MANT1106_LOCUS3255</name>
</gene>
<feature type="transmembrane region" description="Helical" evidence="4">
    <location>
        <begin position="804"/>
        <end position="822"/>
    </location>
</feature>
<proteinExistence type="predicted"/>
<feature type="transmembrane region" description="Helical" evidence="4">
    <location>
        <begin position="317"/>
        <end position="337"/>
    </location>
</feature>
<dbReference type="InterPro" id="IPR011701">
    <property type="entry name" value="MFS"/>
</dbReference>
<keyword evidence="2" id="KW-0175">Coiled coil</keyword>
<feature type="region of interest" description="Disordered" evidence="3">
    <location>
        <begin position="77"/>
        <end position="97"/>
    </location>
</feature>
<feature type="domain" description="Major facilitator superfamily (MFS) profile" evidence="5">
    <location>
        <begin position="185"/>
        <end position="823"/>
    </location>
</feature>